<evidence type="ECO:0000259" key="4">
    <source>
        <dbReference type="Pfam" id="PF25852"/>
    </source>
</evidence>
<dbReference type="PANTHER" id="PTHR46652">
    <property type="entry name" value="LEUCINE-RICH REPEAT AND IQ DOMAIN-CONTAINING PROTEIN 1-RELATED"/>
    <property type="match status" value="1"/>
</dbReference>
<evidence type="ECO:0000256" key="2">
    <source>
        <dbReference type="ARBA" id="ARBA00022737"/>
    </source>
</evidence>
<dbReference type="EMBL" id="JBHSMH010000037">
    <property type="protein sequence ID" value="MFC5469514.1"/>
    <property type="molecule type" value="Genomic_DNA"/>
</dbReference>
<protein>
    <submittedName>
        <fullName evidence="5">Leucine-rich repeat domain-containing protein</fullName>
    </submittedName>
</protein>
<dbReference type="InterPro" id="IPR050836">
    <property type="entry name" value="SDS22/Internalin_LRR"/>
</dbReference>
<dbReference type="SUPFAM" id="SSF110296">
    <property type="entry name" value="Oligoxyloglucan reducing end-specific cellobiohydrolase"/>
    <property type="match status" value="1"/>
</dbReference>
<evidence type="ECO:0000256" key="3">
    <source>
        <dbReference type="SAM" id="SignalP"/>
    </source>
</evidence>
<keyword evidence="1" id="KW-0433">Leucine-rich repeat</keyword>
<proteinExistence type="predicted"/>
<organism evidence="5 6">
    <name type="scientific">Cohnella suwonensis</name>
    <dbReference type="NCBI Taxonomy" id="696072"/>
    <lineage>
        <taxon>Bacteria</taxon>
        <taxon>Bacillati</taxon>
        <taxon>Bacillota</taxon>
        <taxon>Bacilli</taxon>
        <taxon>Bacillales</taxon>
        <taxon>Paenibacillaceae</taxon>
        <taxon>Cohnella</taxon>
    </lineage>
</organism>
<dbReference type="InterPro" id="IPR001611">
    <property type="entry name" value="Leu-rich_rpt"/>
</dbReference>
<dbReference type="SUPFAM" id="SSF52058">
    <property type="entry name" value="L domain-like"/>
    <property type="match status" value="1"/>
</dbReference>
<feature type="domain" description="DUF6242" evidence="4">
    <location>
        <begin position="251"/>
        <end position="373"/>
    </location>
</feature>
<keyword evidence="2" id="KW-0677">Repeat</keyword>
<feature type="signal peptide" evidence="3">
    <location>
        <begin position="1"/>
        <end position="27"/>
    </location>
</feature>
<dbReference type="InterPro" id="IPR032675">
    <property type="entry name" value="LRR_dom_sf"/>
</dbReference>
<dbReference type="Proteomes" id="UP001596105">
    <property type="component" value="Unassembled WGS sequence"/>
</dbReference>
<dbReference type="Gene3D" id="3.80.10.10">
    <property type="entry name" value="Ribonuclease Inhibitor"/>
    <property type="match status" value="1"/>
</dbReference>
<reference evidence="6" key="1">
    <citation type="journal article" date="2019" name="Int. J. Syst. Evol. Microbiol.">
        <title>The Global Catalogue of Microorganisms (GCM) 10K type strain sequencing project: providing services to taxonomists for standard genome sequencing and annotation.</title>
        <authorList>
            <consortium name="The Broad Institute Genomics Platform"/>
            <consortium name="The Broad Institute Genome Sequencing Center for Infectious Disease"/>
            <person name="Wu L."/>
            <person name="Ma J."/>
        </authorList>
    </citation>
    <scope>NUCLEOTIDE SEQUENCE [LARGE SCALE GENOMIC DNA]</scope>
    <source>
        <strain evidence="6">CCUG 57113</strain>
    </source>
</reference>
<dbReference type="Pfam" id="PF25852">
    <property type="entry name" value="DUF6242_C"/>
    <property type="match status" value="2"/>
</dbReference>
<accession>A0ABW0LUG7</accession>
<comment type="caution">
    <text evidence="5">The sequence shown here is derived from an EMBL/GenBank/DDBJ whole genome shotgun (WGS) entry which is preliminary data.</text>
</comment>
<feature type="domain" description="DUF6242" evidence="4">
    <location>
        <begin position="563"/>
        <end position="772"/>
    </location>
</feature>
<dbReference type="PROSITE" id="PS51450">
    <property type="entry name" value="LRR"/>
    <property type="match status" value="2"/>
</dbReference>
<dbReference type="RefSeq" id="WP_209751655.1">
    <property type="nucleotide sequence ID" value="NZ_JBHSMH010000037.1"/>
</dbReference>
<dbReference type="PANTHER" id="PTHR46652:SF3">
    <property type="entry name" value="LEUCINE-RICH REPEAT-CONTAINING PROTEIN 9"/>
    <property type="match status" value="1"/>
</dbReference>
<dbReference type="InterPro" id="IPR036278">
    <property type="entry name" value="Sialidase_sf"/>
</dbReference>
<gene>
    <name evidence="5" type="ORF">ACFPPD_12345</name>
</gene>
<name>A0ABW0LUG7_9BACL</name>
<evidence type="ECO:0000256" key="1">
    <source>
        <dbReference type="ARBA" id="ARBA00022614"/>
    </source>
</evidence>
<sequence>MRTFRSLVLLLAVVLVTPFYASQFAQAEEVVFADPVLDQAVRQQLGITGSLSQTDLDQLYSLVLNEGTVTSLNGLEHAHNLVEFTLNNANVSDLTPLASLAELNYLSMNNNRIQDIRPLTGLRKLYYLDLSGNQISDISSLSGVTSLMELHLANNPINLKENNNRNALISLRQKGVDIDIEIEDTLPVEQSQEEQPIVVQGPTLTWTKLFKEYTDADYRTNKYSEYAYGNGIHVSSEGYTSKDAVHWTRNPAKISFKDVVFGKGRFVAVGREDSDEIPIWTSIDGINWTETARLPANAYLSLIAFSGTRFVVAGGRNSAGSIFSSEDGTKWTERKTGMTTTLKGLEWGNNAFVALGYQGAKFLVSKDGITWKKVNIPVKPYVDMWSLSFGMGFSGKAFFATNYEDAYITSKDGVKWTTIAKDANGILWGEFRRITDRYYAIGFKTTNGKRVSSYRTSKDGVKWTDVKYNGKAEDFGLDEVIRDGKQYFSYTSTAIYASADGVNWKQTKKINRIPPYLFRSAIGNGKMVLIGGGSSDAWGFVTIDSSGKVAYDMEDTPYKLHDVIWTGSQFFAVGSAGVMMTSKDGTAWKKAASPTKQSLSRIIRANGTYYVTGSNGLIMTSKDLKTWKTQKTNTETDLYSIAWNGKKFVAVGDWGVTLVSDNGTSWKAGSRIKDSRGDSVYELSDVMWGNGTFIIAPAQKYNLDIPYTVFRSADGTKWTKEELGDSKERFPSIFGVHYLGNTFVAVGDYGAVFLSKDGDKWSREETPDSPKLFAAELFNGKLYTFGLGTQIYAAEFKTQ</sequence>
<evidence type="ECO:0000313" key="6">
    <source>
        <dbReference type="Proteomes" id="UP001596105"/>
    </source>
</evidence>
<evidence type="ECO:0000313" key="5">
    <source>
        <dbReference type="EMBL" id="MFC5469514.1"/>
    </source>
</evidence>
<dbReference type="InterPro" id="IPR025875">
    <property type="entry name" value="Leu-rich_rpt_4"/>
</dbReference>
<feature type="chain" id="PRO_5045731795" evidence="3">
    <location>
        <begin position="28"/>
        <end position="799"/>
    </location>
</feature>
<dbReference type="InterPro" id="IPR058667">
    <property type="entry name" value="DUF6242_C"/>
</dbReference>
<dbReference type="SMART" id="SM00365">
    <property type="entry name" value="LRR_SD22"/>
    <property type="match status" value="2"/>
</dbReference>
<dbReference type="Pfam" id="PF12799">
    <property type="entry name" value="LRR_4"/>
    <property type="match status" value="1"/>
</dbReference>
<dbReference type="SUPFAM" id="SSF50939">
    <property type="entry name" value="Sialidases"/>
    <property type="match status" value="1"/>
</dbReference>
<keyword evidence="3" id="KW-0732">Signal</keyword>
<keyword evidence="6" id="KW-1185">Reference proteome</keyword>